<dbReference type="SUPFAM" id="SSF55729">
    <property type="entry name" value="Acyl-CoA N-acyltransferases (Nat)"/>
    <property type="match status" value="1"/>
</dbReference>
<sequence length="190" mass="20335">MTSDTAAAQTAPAGAAPAAATPVRIRPAEPRDVPHLLGMINELAEYEREPEAVRNSEEMLREHLFGAQPGVFGHVAETAGNDGEDGAVVGMALWYLTYSTWEGVHGIHLEDLYVRPEARGTGSGRALLATLAAIAVERGYRRVEWQVLDWNAPAIGFYDALGAGSMDGWTTRRLDGDALRDVAAQAPVIA</sequence>
<dbReference type="InterPro" id="IPR000182">
    <property type="entry name" value="GNAT_dom"/>
</dbReference>
<evidence type="ECO:0000313" key="6">
    <source>
        <dbReference type="Proteomes" id="UP001501536"/>
    </source>
</evidence>
<keyword evidence="1" id="KW-0808">Transferase</keyword>
<organism evidence="5 6">
    <name type="scientific">Zhihengliuella alba</name>
    <dbReference type="NCBI Taxonomy" id="547018"/>
    <lineage>
        <taxon>Bacteria</taxon>
        <taxon>Bacillati</taxon>
        <taxon>Actinomycetota</taxon>
        <taxon>Actinomycetes</taxon>
        <taxon>Micrococcales</taxon>
        <taxon>Micrococcaceae</taxon>
        <taxon>Zhihengliuella</taxon>
    </lineage>
</organism>
<reference evidence="6" key="1">
    <citation type="journal article" date="2019" name="Int. J. Syst. Evol. Microbiol.">
        <title>The Global Catalogue of Microorganisms (GCM) 10K type strain sequencing project: providing services to taxonomists for standard genome sequencing and annotation.</title>
        <authorList>
            <consortium name="The Broad Institute Genomics Platform"/>
            <consortium name="The Broad Institute Genome Sequencing Center for Infectious Disease"/>
            <person name="Wu L."/>
            <person name="Ma J."/>
        </authorList>
    </citation>
    <scope>NUCLEOTIDE SEQUENCE [LARGE SCALE GENOMIC DNA]</scope>
    <source>
        <strain evidence="6">JCM 16961</strain>
    </source>
</reference>
<feature type="domain" description="N-acetyltransferase" evidence="4">
    <location>
        <begin position="23"/>
        <end position="189"/>
    </location>
</feature>
<dbReference type="PANTHER" id="PTHR10545">
    <property type="entry name" value="DIAMINE N-ACETYLTRANSFERASE"/>
    <property type="match status" value="1"/>
</dbReference>
<dbReference type="PROSITE" id="PS51186">
    <property type="entry name" value="GNAT"/>
    <property type="match status" value="1"/>
</dbReference>
<dbReference type="Proteomes" id="UP001501536">
    <property type="component" value="Unassembled WGS sequence"/>
</dbReference>
<dbReference type="CDD" id="cd04301">
    <property type="entry name" value="NAT_SF"/>
    <property type="match status" value="1"/>
</dbReference>
<comment type="caution">
    <text evidence="5">The sequence shown here is derived from an EMBL/GenBank/DDBJ whole genome shotgun (WGS) entry which is preliminary data.</text>
</comment>
<feature type="compositionally biased region" description="Low complexity" evidence="3">
    <location>
        <begin position="1"/>
        <end position="22"/>
    </location>
</feature>
<keyword evidence="6" id="KW-1185">Reference proteome</keyword>
<keyword evidence="2" id="KW-0012">Acyltransferase</keyword>
<dbReference type="Gene3D" id="3.40.630.30">
    <property type="match status" value="1"/>
</dbReference>
<evidence type="ECO:0000256" key="3">
    <source>
        <dbReference type="SAM" id="MobiDB-lite"/>
    </source>
</evidence>
<evidence type="ECO:0000256" key="2">
    <source>
        <dbReference type="ARBA" id="ARBA00023315"/>
    </source>
</evidence>
<proteinExistence type="predicted"/>
<feature type="region of interest" description="Disordered" evidence="3">
    <location>
        <begin position="1"/>
        <end position="25"/>
    </location>
</feature>
<evidence type="ECO:0000313" key="5">
    <source>
        <dbReference type="EMBL" id="GAA3695527.1"/>
    </source>
</evidence>
<dbReference type="InterPro" id="IPR016181">
    <property type="entry name" value="Acyl_CoA_acyltransferase"/>
</dbReference>
<dbReference type="InterPro" id="IPR051016">
    <property type="entry name" value="Diverse_Substrate_AcTransf"/>
</dbReference>
<accession>A0ABP7CUG0</accession>
<protein>
    <submittedName>
        <fullName evidence="5">GNAT family N-acetyltransferase</fullName>
    </submittedName>
</protein>
<gene>
    <name evidence="5" type="ORF">GCM10022377_05460</name>
</gene>
<evidence type="ECO:0000256" key="1">
    <source>
        <dbReference type="ARBA" id="ARBA00022679"/>
    </source>
</evidence>
<name>A0ABP7CUG0_9MICC</name>
<dbReference type="Pfam" id="PF00583">
    <property type="entry name" value="Acetyltransf_1"/>
    <property type="match status" value="1"/>
</dbReference>
<dbReference type="PANTHER" id="PTHR10545:SF29">
    <property type="entry name" value="GH14572P-RELATED"/>
    <property type="match status" value="1"/>
</dbReference>
<evidence type="ECO:0000259" key="4">
    <source>
        <dbReference type="PROSITE" id="PS51186"/>
    </source>
</evidence>
<dbReference type="EMBL" id="BAABCJ010000001">
    <property type="protein sequence ID" value="GAA3695527.1"/>
    <property type="molecule type" value="Genomic_DNA"/>
</dbReference>